<keyword evidence="1" id="KW-1133">Transmembrane helix</keyword>
<organism evidence="2 3">
    <name type="scientific">Psychroflexus longus</name>
    <dbReference type="NCBI Taxonomy" id="2873596"/>
    <lineage>
        <taxon>Bacteria</taxon>
        <taxon>Pseudomonadati</taxon>
        <taxon>Bacteroidota</taxon>
        <taxon>Flavobacteriia</taxon>
        <taxon>Flavobacteriales</taxon>
        <taxon>Flavobacteriaceae</taxon>
        <taxon>Psychroflexus</taxon>
    </lineage>
</organism>
<evidence type="ECO:0000256" key="1">
    <source>
        <dbReference type="SAM" id="Phobius"/>
    </source>
</evidence>
<protein>
    <submittedName>
        <fullName evidence="2">Uncharacterized protein</fullName>
    </submittedName>
</protein>
<gene>
    <name evidence="2" type="ORF">LB452_09980</name>
</gene>
<proteinExistence type="predicted"/>
<reference evidence="3" key="1">
    <citation type="submission" date="2023-07" db="EMBL/GenBank/DDBJ databases">
        <title>Novel species isolated from saline lakes on Tibetan Plateau.</title>
        <authorList>
            <person name="Lu H."/>
        </authorList>
    </citation>
    <scope>NUCLEOTIDE SEQUENCE [LARGE SCALE GENOMIC DNA]</scope>
    <source>
        <strain evidence="3">CAK8W</strain>
    </source>
</reference>
<name>A0ABS7XLA7_9FLAO</name>
<evidence type="ECO:0000313" key="2">
    <source>
        <dbReference type="EMBL" id="MBZ9779253.1"/>
    </source>
</evidence>
<keyword evidence="3" id="KW-1185">Reference proteome</keyword>
<evidence type="ECO:0000313" key="3">
    <source>
        <dbReference type="Proteomes" id="UP001199314"/>
    </source>
</evidence>
<sequence>MKNSYLKRIAMILIFHEDVYSLVLRLDLKQSKFIYILKINIMKKFFSIIALGAMTMSLSSFTNLKEDSNTLLNANCTQLAMDVHDSWTNQGYTDHFASGRADAAYDSCVSHSGTSGTEVTISQ</sequence>
<dbReference type="RefSeq" id="WP_224461598.1">
    <property type="nucleotide sequence ID" value="NZ_JAIQZE010000010.1"/>
</dbReference>
<dbReference type="EMBL" id="JAIQZE010000010">
    <property type="protein sequence ID" value="MBZ9779253.1"/>
    <property type="molecule type" value="Genomic_DNA"/>
</dbReference>
<accession>A0ABS7XLA7</accession>
<comment type="caution">
    <text evidence="2">The sequence shown here is derived from an EMBL/GenBank/DDBJ whole genome shotgun (WGS) entry which is preliminary data.</text>
</comment>
<feature type="transmembrane region" description="Helical" evidence="1">
    <location>
        <begin position="45"/>
        <end position="64"/>
    </location>
</feature>
<keyword evidence="1" id="KW-0812">Transmembrane</keyword>
<dbReference type="Proteomes" id="UP001199314">
    <property type="component" value="Unassembled WGS sequence"/>
</dbReference>
<keyword evidence="1" id="KW-0472">Membrane</keyword>